<dbReference type="InterPro" id="IPR032710">
    <property type="entry name" value="NTF2-like_dom_sf"/>
</dbReference>
<dbReference type="Pfam" id="PF13474">
    <property type="entry name" value="SnoaL_3"/>
    <property type="match status" value="1"/>
</dbReference>
<dbReference type="InterPro" id="IPR037401">
    <property type="entry name" value="SnoaL-like"/>
</dbReference>
<name>A0A1H1AUH2_9ACTN</name>
<feature type="domain" description="SnoaL-like" evidence="1">
    <location>
        <begin position="10"/>
        <end position="127"/>
    </location>
</feature>
<evidence type="ECO:0000313" key="2">
    <source>
        <dbReference type="EMBL" id="SDQ43171.1"/>
    </source>
</evidence>
<dbReference type="SUPFAM" id="SSF54427">
    <property type="entry name" value="NTF2-like"/>
    <property type="match status" value="1"/>
</dbReference>
<proteinExistence type="predicted"/>
<dbReference type="RefSeq" id="WP_068537230.1">
    <property type="nucleotide sequence ID" value="NZ_FNLF01000002.1"/>
</dbReference>
<accession>A0A1H1AUH2</accession>
<sequence length="131" mass="14323">MDHTIPAGDVLAAADRIIEAFAATDTERYFAGFHPRASFVFHTEPRTLADRAAYERLWAGWVDSGWRVLSCASTERVVTVVGRTAVFSHAVHTVTQDGDGTRTETRERESIVFAVGEDGALIAVHEHLAVA</sequence>
<gene>
    <name evidence="2" type="ORF">SAMN04489765_0387</name>
</gene>
<organism evidence="2 3">
    <name type="scientific">Tsukamurella pulmonis</name>
    <dbReference type="NCBI Taxonomy" id="47312"/>
    <lineage>
        <taxon>Bacteria</taxon>
        <taxon>Bacillati</taxon>
        <taxon>Actinomycetota</taxon>
        <taxon>Actinomycetes</taxon>
        <taxon>Mycobacteriales</taxon>
        <taxon>Tsukamurellaceae</taxon>
        <taxon>Tsukamurella</taxon>
    </lineage>
</organism>
<protein>
    <submittedName>
        <fullName evidence="2">SnoaL-like domain-containing protein</fullName>
    </submittedName>
</protein>
<evidence type="ECO:0000259" key="1">
    <source>
        <dbReference type="Pfam" id="PF13474"/>
    </source>
</evidence>
<evidence type="ECO:0000313" key="3">
    <source>
        <dbReference type="Proteomes" id="UP000183053"/>
    </source>
</evidence>
<dbReference type="Proteomes" id="UP000183053">
    <property type="component" value="Unassembled WGS sequence"/>
</dbReference>
<reference evidence="3" key="1">
    <citation type="submission" date="2016-10" db="EMBL/GenBank/DDBJ databases">
        <authorList>
            <person name="Varghese N."/>
            <person name="Submissions S."/>
        </authorList>
    </citation>
    <scope>NUCLEOTIDE SEQUENCE [LARGE SCALE GENOMIC DNA]</scope>
    <source>
        <strain evidence="3">DSM 44142</strain>
    </source>
</reference>
<dbReference type="STRING" id="47312.SAMN04489765_0387"/>
<dbReference type="AlphaFoldDB" id="A0A1H1AUH2"/>
<dbReference type="EMBL" id="FNLF01000002">
    <property type="protein sequence ID" value="SDQ43171.1"/>
    <property type="molecule type" value="Genomic_DNA"/>
</dbReference>
<dbReference type="Gene3D" id="3.10.450.50">
    <property type="match status" value="1"/>
</dbReference>
<dbReference type="OrthoDB" id="8420006at2"/>
<keyword evidence="3" id="KW-1185">Reference proteome</keyword>